<evidence type="ECO:0000313" key="14">
    <source>
        <dbReference type="Proteomes" id="UP001152622"/>
    </source>
</evidence>
<evidence type="ECO:0000256" key="10">
    <source>
        <dbReference type="SAM" id="MobiDB-lite"/>
    </source>
</evidence>
<dbReference type="Pfam" id="PF00041">
    <property type="entry name" value="fn3"/>
    <property type="match status" value="1"/>
</dbReference>
<sequence>MQVFCSGVVQVEPGAVVHMGSELTILCRSYAEHCGRHFSIYLNRQLQDPLEVINCSTVRLRLANIVPNAELICTVSRDKIQQTVCGTVLQPGFIPNTPKIVMVEFGNSSQRATLHWTISESSGLWRTKVRMGDTRRHTEFWGTDLRQGLVSLDGLRPLSWYEFQIQACSIGDKPMCSQWSKPVQYTSPGTAPTKKLDVWRILRGIQENGTQSVTVLWKHLRPEDYRDVMVGHELVYQEQGQRQVVTCGANVTEKTLHVSPDVTRIFICAVTSTGKSPPATLHISHAEGLTMPCLRDVAPAGESSVRLAWDVYHHENQSALGYVVQWQSHSQQIQWKRLAANTSLSHIEGLEPGVRFNMSLYAITSMGISDPAFCQAYSREEKPLSGPKVSLLNIEATRILIQWEELGLGQQRGFITNYTVYMKKHNTGQQLILAGSMFRQMWLNHLDTPFDLHISASNSAGEGPLGDGVFCQLQGSPKDWSNVVFGLVIAVPLVVLANLMCWNCVRRRITTMCTMVLPQWLYENFPKVENSTATKLLQDKERSDSESSWRFVYDDHPITSVEIIPAERTDWHPSTMGIKSADVGMGGWVLPEKPESSPLLEEEHAYKPQITSAAPEDFPEEEDNPWVTPLHTGVTLISGDEDTMYSPHVSGLLREWLSDITQDGSGTGLNTTGGIHFKGTPQLVLTAGSWLEEGLRELRDRPEDIHLGQTLLPDQLVSCLRSPAIEPSPTTFPRELSSVSHNTTTEECM</sequence>
<gene>
    <name evidence="13" type="ORF">SKAU_G00067990</name>
</gene>
<evidence type="ECO:0000256" key="11">
    <source>
        <dbReference type="SAM" id="Phobius"/>
    </source>
</evidence>
<dbReference type="CDD" id="cd00063">
    <property type="entry name" value="FN3"/>
    <property type="match status" value="2"/>
</dbReference>
<dbReference type="InterPro" id="IPR003961">
    <property type="entry name" value="FN3_dom"/>
</dbReference>
<keyword evidence="14" id="KW-1185">Reference proteome</keyword>
<dbReference type="EMBL" id="JAINUF010000002">
    <property type="protein sequence ID" value="KAJ8376219.1"/>
    <property type="molecule type" value="Genomic_DNA"/>
</dbReference>
<name>A0A9Q1G664_SYNKA</name>
<keyword evidence="8" id="KW-0675">Receptor</keyword>
<keyword evidence="4" id="KW-0732">Signal</keyword>
<dbReference type="GO" id="GO:0005886">
    <property type="term" value="C:plasma membrane"/>
    <property type="evidence" value="ECO:0007669"/>
    <property type="project" value="UniProtKB-ARBA"/>
</dbReference>
<reference evidence="13" key="1">
    <citation type="journal article" date="2023" name="Science">
        <title>Genome structures resolve the early diversification of teleost fishes.</title>
        <authorList>
            <person name="Parey E."/>
            <person name="Louis A."/>
            <person name="Montfort J."/>
            <person name="Bouchez O."/>
            <person name="Roques C."/>
            <person name="Iampietro C."/>
            <person name="Lluch J."/>
            <person name="Castinel A."/>
            <person name="Donnadieu C."/>
            <person name="Desvignes T."/>
            <person name="Floi Bucao C."/>
            <person name="Jouanno E."/>
            <person name="Wen M."/>
            <person name="Mejri S."/>
            <person name="Dirks R."/>
            <person name="Jansen H."/>
            <person name="Henkel C."/>
            <person name="Chen W.J."/>
            <person name="Zahm M."/>
            <person name="Cabau C."/>
            <person name="Klopp C."/>
            <person name="Thompson A.W."/>
            <person name="Robinson-Rechavi M."/>
            <person name="Braasch I."/>
            <person name="Lecointre G."/>
            <person name="Bobe J."/>
            <person name="Postlethwait J.H."/>
            <person name="Berthelot C."/>
            <person name="Roest Crollius H."/>
            <person name="Guiguen Y."/>
        </authorList>
    </citation>
    <scope>NUCLEOTIDE SEQUENCE</scope>
    <source>
        <strain evidence="13">WJC10195</strain>
    </source>
</reference>
<feature type="transmembrane region" description="Helical" evidence="11">
    <location>
        <begin position="480"/>
        <end position="502"/>
    </location>
</feature>
<organism evidence="13 14">
    <name type="scientific">Synaphobranchus kaupii</name>
    <name type="common">Kaup's arrowtooth eel</name>
    <dbReference type="NCBI Taxonomy" id="118154"/>
    <lineage>
        <taxon>Eukaryota</taxon>
        <taxon>Metazoa</taxon>
        <taxon>Chordata</taxon>
        <taxon>Craniata</taxon>
        <taxon>Vertebrata</taxon>
        <taxon>Euteleostomi</taxon>
        <taxon>Actinopterygii</taxon>
        <taxon>Neopterygii</taxon>
        <taxon>Teleostei</taxon>
        <taxon>Anguilliformes</taxon>
        <taxon>Synaphobranchidae</taxon>
        <taxon>Synaphobranchus</taxon>
    </lineage>
</organism>
<dbReference type="Gene3D" id="2.60.40.10">
    <property type="entry name" value="Immunoglobulins"/>
    <property type="match status" value="4"/>
</dbReference>
<evidence type="ECO:0000256" key="1">
    <source>
        <dbReference type="ARBA" id="ARBA00004479"/>
    </source>
</evidence>
<keyword evidence="6 11" id="KW-1133">Transmembrane helix</keyword>
<keyword evidence="9" id="KW-0325">Glycoprotein</keyword>
<evidence type="ECO:0000256" key="4">
    <source>
        <dbReference type="ARBA" id="ARBA00022729"/>
    </source>
</evidence>
<feature type="domain" description="Fibronectin type-III" evidence="12">
    <location>
        <begin position="97"/>
        <end position="190"/>
    </location>
</feature>
<dbReference type="InterPro" id="IPR013783">
    <property type="entry name" value="Ig-like_fold"/>
</dbReference>
<comment type="similarity">
    <text evidence="2">Belongs to the type I cytokine receptor family. Type 2 subfamily.</text>
</comment>
<evidence type="ECO:0000259" key="12">
    <source>
        <dbReference type="PROSITE" id="PS50853"/>
    </source>
</evidence>
<evidence type="ECO:0000256" key="8">
    <source>
        <dbReference type="ARBA" id="ARBA00023170"/>
    </source>
</evidence>
<dbReference type="PROSITE" id="PS50853">
    <property type="entry name" value="FN3"/>
    <property type="match status" value="2"/>
</dbReference>
<keyword evidence="5" id="KW-0677">Repeat</keyword>
<dbReference type="PANTHER" id="PTHR48423:SF2">
    <property type="entry name" value="INTERLEUKIN-12 RECEPTOR SUBUNIT BETA-2"/>
    <property type="match status" value="1"/>
</dbReference>
<dbReference type="SUPFAM" id="SSF49265">
    <property type="entry name" value="Fibronectin type III"/>
    <property type="match status" value="2"/>
</dbReference>
<dbReference type="PANTHER" id="PTHR48423">
    <property type="entry name" value="INTERLEUKIN-27 RECEPTOR SUBUNIT ALPHA"/>
    <property type="match status" value="1"/>
</dbReference>
<evidence type="ECO:0000256" key="7">
    <source>
        <dbReference type="ARBA" id="ARBA00023136"/>
    </source>
</evidence>
<feature type="domain" description="Fibronectin type-III" evidence="12">
    <location>
        <begin position="291"/>
        <end position="384"/>
    </location>
</feature>
<feature type="compositionally biased region" description="Polar residues" evidence="10">
    <location>
        <begin position="737"/>
        <end position="749"/>
    </location>
</feature>
<dbReference type="InterPro" id="IPR052672">
    <property type="entry name" value="Type1_Cytokine_Rcpt_Type2"/>
</dbReference>
<evidence type="ECO:0000256" key="3">
    <source>
        <dbReference type="ARBA" id="ARBA00022692"/>
    </source>
</evidence>
<dbReference type="OrthoDB" id="9897281at2759"/>
<evidence type="ECO:0000256" key="5">
    <source>
        <dbReference type="ARBA" id="ARBA00022737"/>
    </source>
</evidence>
<dbReference type="SMART" id="SM00060">
    <property type="entry name" value="FN3"/>
    <property type="match status" value="3"/>
</dbReference>
<keyword evidence="3 11" id="KW-0812">Transmembrane</keyword>
<dbReference type="AlphaFoldDB" id="A0A9Q1G664"/>
<protein>
    <recommendedName>
        <fullName evidence="12">Fibronectin type-III domain-containing protein</fullName>
    </recommendedName>
</protein>
<keyword evidence="7 11" id="KW-0472">Membrane</keyword>
<dbReference type="Proteomes" id="UP001152622">
    <property type="component" value="Chromosome 2"/>
</dbReference>
<proteinExistence type="inferred from homology"/>
<feature type="region of interest" description="Disordered" evidence="10">
    <location>
        <begin position="727"/>
        <end position="749"/>
    </location>
</feature>
<accession>A0A9Q1G664</accession>
<comment type="caution">
    <text evidence="13">The sequence shown here is derived from an EMBL/GenBank/DDBJ whole genome shotgun (WGS) entry which is preliminary data.</text>
</comment>
<evidence type="ECO:0000313" key="13">
    <source>
        <dbReference type="EMBL" id="KAJ8376219.1"/>
    </source>
</evidence>
<evidence type="ECO:0000256" key="6">
    <source>
        <dbReference type="ARBA" id="ARBA00022989"/>
    </source>
</evidence>
<evidence type="ECO:0000256" key="9">
    <source>
        <dbReference type="ARBA" id="ARBA00023180"/>
    </source>
</evidence>
<evidence type="ECO:0000256" key="2">
    <source>
        <dbReference type="ARBA" id="ARBA00008921"/>
    </source>
</evidence>
<dbReference type="InterPro" id="IPR036116">
    <property type="entry name" value="FN3_sf"/>
</dbReference>
<comment type="subcellular location">
    <subcellularLocation>
        <location evidence="1">Membrane</location>
        <topology evidence="1">Single-pass type I membrane protein</topology>
    </subcellularLocation>
</comment>